<evidence type="ECO:0000313" key="1">
    <source>
        <dbReference type="EMBL" id="PLW17931.1"/>
    </source>
</evidence>
<protein>
    <submittedName>
        <fullName evidence="1">Uncharacterized protein</fullName>
    </submittedName>
</protein>
<dbReference type="AlphaFoldDB" id="A0A2N5SXG3"/>
<gene>
    <name evidence="1" type="ORF">PCANC_10344</name>
</gene>
<keyword evidence="2" id="KW-1185">Reference proteome</keyword>
<sequence length="164" mass="18204">MEAEKANKLEENGAYRQCVRIRLSPDESCVAEMQAASEIAVFLTRRSGFVHSIESYTVLMGESATKLDIFQWPSRSMNSTSAMAESAIHLTLASLWVVLCEAEPMIRVDGLIAKPAKLYIRTFRSMDMTPLIIDGTRFTAVVWCFDVLPAAGDVSQRSPSHTAR</sequence>
<accession>A0A2N5SXG3</accession>
<name>A0A2N5SXG3_9BASI</name>
<proteinExistence type="predicted"/>
<organism evidence="1 2">
    <name type="scientific">Puccinia coronata f. sp. avenae</name>
    <dbReference type="NCBI Taxonomy" id="200324"/>
    <lineage>
        <taxon>Eukaryota</taxon>
        <taxon>Fungi</taxon>
        <taxon>Dikarya</taxon>
        <taxon>Basidiomycota</taxon>
        <taxon>Pucciniomycotina</taxon>
        <taxon>Pucciniomycetes</taxon>
        <taxon>Pucciniales</taxon>
        <taxon>Pucciniaceae</taxon>
        <taxon>Puccinia</taxon>
    </lineage>
</organism>
<reference evidence="1 2" key="1">
    <citation type="submission" date="2017-11" db="EMBL/GenBank/DDBJ databases">
        <title>De novo assembly and phasing of dikaryotic genomes from two isolates of Puccinia coronata f. sp. avenae, the causal agent of oat crown rust.</title>
        <authorList>
            <person name="Miller M.E."/>
            <person name="Zhang Y."/>
            <person name="Omidvar V."/>
            <person name="Sperschneider J."/>
            <person name="Schwessinger B."/>
            <person name="Raley C."/>
            <person name="Palmer J.M."/>
            <person name="Garnica D."/>
            <person name="Upadhyaya N."/>
            <person name="Rathjen J."/>
            <person name="Taylor J.M."/>
            <person name="Park R.F."/>
            <person name="Dodds P.N."/>
            <person name="Hirsch C.D."/>
            <person name="Kianian S.F."/>
            <person name="Figueroa M."/>
        </authorList>
    </citation>
    <scope>NUCLEOTIDE SEQUENCE [LARGE SCALE GENOMIC DNA]</scope>
    <source>
        <strain evidence="1">12NC29</strain>
    </source>
</reference>
<comment type="caution">
    <text evidence="1">The sequence shown here is derived from an EMBL/GenBank/DDBJ whole genome shotgun (WGS) entry which is preliminary data.</text>
</comment>
<dbReference type="EMBL" id="PGCJ01000840">
    <property type="protein sequence ID" value="PLW17931.1"/>
    <property type="molecule type" value="Genomic_DNA"/>
</dbReference>
<dbReference type="Proteomes" id="UP000235388">
    <property type="component" value="Unassembled WGS sequence"/>
</dbReference>
<evidence type="ECO:0000313" key="2">
    <source>
        <dbReference type="Proteomes" id="UP000235388"/>
    </source>
</evidence>